<dbReference type="EMBL" id="ML976362">
    <property type="protein sequence ID" value="KAF1934831.1"/>
    <property type="molecule type" value="Genomic_DNA"/>
</dbReference>
<evidence type="ECO:0000256" key="3">
    <source>
        <dbReference type="ARBA" id="ARBA00034808"/>
    </source>
</evidence>
<dbReference type="InterPro" id="IPR027417">
    <property type="entry name" value="P-loop_NTPase"/>
</dbReference>
<dbReference type="Gene3D" id="3.40.50.300">
    <property type="entry name" value="P-loop containing nucleotide triphosphate hydrolases"/>
    <property type="match status" value="1"/>
</dbReference>
<dbReference type="PANTHER" id="PTHR13710:SF154">
    <property type="entry name" value="RECQ HELICASE, PUTATIVE (AFU_ORTHOLOGUE AFUA_6G14720)-RELATED"/>
    <property type="match status" value="1"/>
</dbReference>
<dbReference type="GO" id="GO:0009378">
    <property type="term" value="F:four-way junction helicase activity"/>
    <property type="evidence" value="ECO:0007669"/>
    <property type="project" value="TreeGrafter"/>
</dbReference>
<dbReference type="Proteomes" id="UP000800038">
    <property type="component" value="Unassembled WGS sequence"/>
</dbReference>
<dbReference type="PANTHER" id="PTHR13710">
    <property type="entry name" value="DNA HELICASE RECQ FAMILY MEMBER"/>
    <property type="match status" value="1"/>
</dbReference>
<evidence type="ECO:0000313" key="6">
    <source>
        <dbReference type="Proteomes" id="UP000800038"/>
    </source>
</evidence>
<feature type="domain" description="Helicase C-terminal" evidence="4">
    <location>
        <begin position="48"/>
        <end position="167"/>
    </location>
</feature>
<dbReference type="GO" id="GO:0005694">
    <property type="term" value="C:chromosome"/>
    <property type="evidence" value="ECO:0007669"/>
    <property type="project" value="TreeGrafter"/>
</dbReference>
<dbReference type="InterPro" id="IPR001650">
    <property type="entry name" value="Helicase_C-like"/>
</dbReference>
<sequence length="167" mass="18591">LVMLTATLPPVQEIELEASMLVRNATYIRASTVRPNARYFVSWCQYSKLEETALAMCKRWAVRLRQRKQKGVVYCLGKAQCERIAEQLGCAHYHAEVDDRAEQLQEWVEQGGMIVATSALGTGVDFLGIAYILHVGMPWSMTDFAQASGRGGRGGEQFDVVVVLQHG</sequence>
<evidence type="ECO:0000259" key="4">
    <source>
        <dbReference type="PROSITE" id="PS51194"/>
    </source>
</evidence>
<dbReference type="OrthoDB" id="2608216at2759"/>
<dbReference type="GO" id="GO:0016787">
    <property type="term" value="F:hydrolase activity"/>
    <property type="evidence" value="ECO:0007669"/>
    <property type="project" value="UniProtKB-KW"/>
</dbReference>
<feature type="non-terminal residue" evidence="5">
    <location>
        <position position="167"/>
    </location>
</feature>
<gene>
    <name evidence="5" type="ORF">EJ02DRAFT_314194</name>
</gene>
<dbReference type="PROSITE" id="PS51194">
    <property type="entry name" value="HELICASE_CTER"/>
    <property type="match status" value="1"/>
</dbReference>
<reference evidence="5" key="1">
    <citation type="journal article" date="2020" name="Stud. Mycol.">
        <title>101 Dothideomycetes genomes: a test case for predicting lifestyles and emergence of pathogens.</title>
        <authorList>
            <person name="Haridas S."/>
            <person name="Albert R."/>
            <person name="Binder M."/>
            <person name="Bloem J."/>
            <person name="Labutti K."/>
            <person name="Salamov A."/>
            <person name="Andreopoulos B."/>
            <person name="Baker S."/>
            <person name="Barry K."/>
            <person name="Bills G."/>
            <person name="Bluhm B."/>
            <person name="Cannon C."/>
            <person name="Castanera R."/>
            <person name="Culley D."/>
            <person name="Daum C."/>
            <person name="Ezra D."/>
            <person name="Gonzalez J."/>
            <person name="Henrissat B."/>
            <person name="Kuo A."/>
            <person name="Liang C."/>
            <person name="Lipzen A."/>
            <person name="Lutzoni F."/>
            <person name="Magnuson J."/>
            <person name="Mondo S."/>
            <person name="Nolan M."/>
            <person name="Ohm R."/>
            <person name="Pangilinan J."/>
            <person name="Park H.-J."/>
            <person name="Ramirez L."/>
            <person name="Alfaro M."/>
            <person name="Sun H."/>
            <person name="Tritt A."/>
            <person name="Yoshinaga Y."/>
            <person name="Zwiers L.-H."/>
            <person name="Turgeon B."/>
            <person name="Goodwin S."/>
            <person name="Spatafora J."/>
            <person name="Crous P."/>
            <person name="Grigoriev I."/>
        </authorList>
    </citation>
    <scope>NUCLEOTIDE SEQUENCE</scope>
    <source>
        <strain evidence="5">CBS 161.51</strain>
    </source>
</reference>
<dbReference type="SUPFAM" id="SSF52540">
    <property type="entry name" value="P-loop containing nucleoside triphosphate hydrolases"/>
    <property type="match status" value="1"/>
</dbReference>
<proteinExistence type="inferred from homology"/>
<dbReference type="GO" id="GO:0043138">
    <property type="term" value="F:3'-5' DNA helicase activity"/>
    <property type="evidence" value="ECO:0007669"/>
    <property type="project" value="UniProtKB-EC"/>
</dbReference>
<organism evidence="5 6">
    <name type="scientific">Clathrospora elynae</name>
    <dbReference type="NCBI Taxonomy" id="706981"/>
    <lineage>
        <taxon>Eukaryota</taxon>
        <taxon>Fungi</taxon>
        <taxon>Dikarya</taxon>
        <taxon>Ascomycota</taxon>
        <taxon>Pezizomycotina</taxon>
        <taxon>Dothideomycetes</taxon>
        <taxon>Pleosporomycetidae</taxon>
        <taxon>Pleosporales</taxon>
        <taxon>Diademaceae</taxon>
        <taxon>Clathrospora</taxon>
    </lineage>
</organism>
<dbReference type="SMART" id="SM00490">
    <property type="entry name" value="HELICc"/>
    <property type="match status" value="1"/>
</dbReference>
<dbReference type="EC" id="5.6.2.4" evidence="3"/>
<feature type="non-terminal residue" evidence="5">
    <location>
        <position position="1"/>
    </location>
</feature>
<evidence type="ECO:0000313" key="5">
    <source>
        <dbReference type="EMBL" id="KAF1934831.1"/>
    </source>
</evidence>
<name>A0A6A5S2F2_9PLEO</name>
<keyword evidence="5" id="KW-0378">Hydrolase</keyword>
<dbReference type="GO" id="GO:0000724">
    <property type="term" value="P:double-strand break repair via homologous recombination"/>
    <property type="evidence" value="ECO:0007669"/>
    <property type="project" value="TreeGrafter"/>
</dbReference>
<accession>A0A6A5S2F2</accession>
<protein>
    <recommendedName>
        <fullName evidence="3">DNA 3'-5' helicase</fullName>
        <ecNumber evidence="3">5.6.2.4</ecNumber>
    </recommendedName>
</protein>
<dbReference type="GO" id="GO:0005737">
    <property type="term" value="C:cytoplasm"/>
    <property type="evidence" value="ECO:0007669"/>
    <property type="project" value="TreeGrafter"/>
</dbReference>
<comment type="catalytic activity">
    <reaction evidence="2">
        <text>Couples ATP hydrolysis with the unwinding of duplex DNA by translocating in the 3'-5' direction.</text>
        <dbReference type="EC" id="5.6.2.4"/>
    </reaction>
</comment>
<keyword evidence="6" id="KW-1185">Reference proteome</keyword>
<dbReference type="Pfam" id="PF00271">
    <property type="entry name" value="Helicase_C"/>
    <property type="match status" value="1"/>
</dbReference>
<dbReference type="AlphaFoldDB" id="A0A6A5S2F2"/>
<comment type="similarity">
    <text evidence="1">Belongs to the helicase family. RecQ subfamily.</text>
</comment>
<evidence type="ECO:0000256" key="2">
    <source>
        <dbReference type="ARBA" id="ARBA00034617"/>
    </source>
</evidence>
<evidence type="ECO:0000256" key="1">
    <source>
        <dbReference type="ARBA" id="ARBA00005446"/>
    </source>
</evidence>